<reference evidence="2" key="1">
    <citation type="submission" date="2014-09" db="EMBL/GenBank/DDBJ databases">
        <authorList>
            <person name="Magalhaes I.L.F."/>
            <person name="Oliveira U."/>
            <person name="Santos F.R."/>
            <person name="Vidigal T.H.D.A."/>
            <person name="Brescovit A.D."/>
            <person name="Santos A.J."/>
        </authorList>
    </citation>
    <scope>NUCLEOTIDE SEQUENCE</scope>
    <source>
        <tissue evidence="2">Shoot tissue taken approximately 20 cm above the soil surface</tissue>
    </source>
</reference>
<reference evidence="2" key="2">
    <citation type="journal article" date="2015" name="Data Brief">
        <title>Shoot transcriptome of the giant reed, Arundo donax.</title>
        <authorList>
            <person name="Barrero R.A."/>
            <person name="Guerrero F.D."/>
            <person name="Moolhuijzen P."/>
            <person name="Goolsby J.A."/>
            <person name="Tidwell J."/>
            <person name="Bellgard S.E."/>
            <person name="Bellgard M.I."/>
        </authorList>
    </citation>
    <scope>NUCLEOTIDE SEQUENCE</scope>
    <source>
        <tissue evidence="2">Shoot tissue taken approximately 20 cm above the soil surface</tissue>
    </source>
</reference>
<evidence type="ECO:0000256" key="1">
    <source>
        <dbReference type="SAM" id="MobiDB-lite"/>
    </source>
</evidence>
<feature type="compositionally biased region" description="Low complexity" evidence="1">
    <location>
        <begin position="63"/>
        <end position="78"/>
    </location>
</feature>
<protein>
    <submittedName>
        <fullName evidence="2">Uncharacterized protein</fullName>
    </submittedName>
</protein>
<accession>A0A0A9DF62</accession>
<evidence type="ECO:0000313" key="2">
    <source>
        <dbReference type="EMBL" id="JAD84270.1"/>
    </source>
</evidence>
<sequence length="116" mass="13023">MSLYLKLIHKCPKSQMTKLWTLLGSEGISLDFNWLPVAGREKKMSHWISSSSLDKALRKRASSLEQRASRSSSLTSPARSWRTWIDHMKPRAAEASSSDPEAVSSPDPHTSGPHRH</sequence>
<organism evidence="2">
    <name type="scientific">Arundo donax</name>
    <name type="common">Giant reed</name>
    <name type="synonym">Donax arundinaceus</name>
    <dbReference type="NCBI Taxonomy" id="35708"/>
    <lineage>
        <taxon>Eukaryota</taxon>
        <taxon>Viridiplantae</taxon>
        <taxon>Streptophyta</taxon>
        <taxon>Embryophyta</taxon>
        <taxon>Tracheophyta</taxon>
        <taxon>Spermatophyta</taxon>
        <taxon>Magnoliopsida</taxon>
        <taxon>Liliopsida</taxon>
        <taxon>Poales</taxon>
        <taxon>Poaceae</taxon>
        <taxon>PACMAD clade</taxon>
        <taxon>Arundinoideae</taxon>
        <taxon>Arundineae</taxon>
        <taxon>Arundo</taxon>
    </lineage>
</organism>
<proteinExistence type="predicted"/>
<dbReference type="EMBL" id="GBRH01213625">
    <property type="protein sequence ID" value="JAD84270.1"/>
    <property type="molecule type" value="Transcribed_RNA"/>
</dbReference>
<feature type="region of interest" description="Disordered" evidence="1">
    <location>
        <begin position="89"/>
        <end position="116"/>
    </location>
</feature>
<dbReference type="AlphaFoldDB" id="A0A0A9DF62"/>
<feature type="region of interest" description="Disordered" evidence="1">
    <location>
        <begin position="59"/>
        <end position="78"/>
    </location>
</feature>
<name>A0A0A9DF62_ARUDO</name>